<dbReference type="EMBL" id="CP002363">
    <property type="protein sequence ID" value="ADV64884.1"/>
    <property type="molecule type" value="Genomic_DNA"/>
</dbReference>
<dbReference type="InterPro" id="IPR023935">
    <property type="entry name" value="Rep_factor-C_lsu"/>
</dbReference>
<dbReference type="Pfam" id="PF21960">
    <property type="entry name" value="RCF1-5-like_lid"/>
    <property type="match status" value="1"/>
</dbReference>
<dbReference type="PANTHER" id="PTHR23389:SF6">
    <property type="entry name" value="REPLICATION FACTOR C SUBUNIT 1"/>
    <property type="match status" value="1"/>
</dbReference>
<dbReference type="Pfam" id="PF00004">
    <property type="entry name" value="AAA"/>
    <property type="match status" value="1"/>
</dbReference>
<dbReference type="Gene3D" id="1.10.8.60">
    <property type="match status" value="1"/>
</dbReference>
<evidence type="ECO:0000259" key="8">
    <source>
        <dbReference type="SMART" id="SM00382"/>
    </source>
</evidence>
<comment type="similarity">
    <text evidence="1 7">Belongs to the activator 1 small subunits family. RfcL subfamily.</text>
</comment>
<reference evidence="9 10" key="2">
    <citation type="journal article" date="2011" name="Stand. Genomic Sci.">
        <title>Complete genome sequence of Desulfurococcus mucosus type strain (O7/1).</title>
        <authorList>
            <person name="Wirth R."/>
            <person name="Chertkov O."/>
            <person name="Held B."/>
            <person name="Lapidus A."/>
            <person name="Nolan M."/>
            <person name="Lucas S."/>
            <person name="Hammon N."/>
            <person name="Deshpande S."/>
            <person name="Cheng J.F."/>
            <person name="Tapia R."/>
            <person name="Han C."/>
            <person name="Goodwin L."/>
            <person name="Pitluck S."/>
            <person name="Liolios K."/>
            <person name="Ioanna P."/>
            <person name="Ivanova N."/>
            <person name="Mavromatis K."/>
            <person name="Mikhailova N."/>
            <person name="Pati A."/>
            <person name="Chen A."/>
            <person name="Palaniappan K."/>
            <person name="Land M."/>
            <person name="Hauser L."/>
            <person name="Chang Y.J."/>
            <person name="Jeffries C.D."/>
            <person name="Bilek Y."/>
            <person name="Hader T."/>
            <person name="Rohde M."/>
            <person name="Spring S."/>
            <person name="Sikorski J."/>
            <person name="Goker M."/>
            <person name="Woyke T."/>
            <person name="Bristow J."/>
            <person name="Eisen J.A."/>
            <person name="Markowitz V."/>
            <person name="Hugenholtz P."/>
            <person name="Kyrpides N.C."/>
            <person name="Klenk H.P."/>
        </authorList>
    </citation>
    <scope>NUCLEOTIDE SEQUENCE [LARGE SCALE GENOMIC DNA]</scope>
    <source>
        <strain evidence="10">ATCC 35584 / DSM 2162 / JCM 9187 / O7/1</strain>
    </source>
</reference>
<dbReference type="InterPro" id="IPR003593">
    <property type="entry name" value="AAA+_ATPase"/>
</dbReference>
<sequence>MSHQRVPWVIKYRPRTLEEFEDQEEAKEKLIAWLESWEKGVPGKKAALLHGPPGCGKTSLVEAVARSKGYQLFEMNASDARRKEDIDRIVKLASRSGALTGSRKIILLDEVDGMDPRADAGGIEALVEVIKATANPIIMTANNPYSQALRPLRELSEVIGFKRLSESVVVKVLKKICGAEKLFCEDEALREIARRSEGDLRSAINDLEALAGLSGGVTVNAVKELSTYRNRVYAPYEALQKLFNARYIFQAKEYATSTDLAPDEFIIWINEHIPTYYEDPEEVARAYDALSRADVYMGRIVRTQNWDLLSYVLEMMGPGVAFARKTYRYRWKPFKSPERLKLMSEAKRSREIRESLAEQLSRRLLTSKTVVRSDVIPFLRVIFRHNPKYAAKLAKGYGLPEEVVKWLAGTRGSEILGYMRKTRTK</sequence>
<feature type="binding site" evidence="7">
    <location>
        <begin position="51"/>
        <end position="58"/>
    </location>
    <ligand>
        <name>ATP</name>
        <dbReference type="ChEBI" id="CHEBI:30616"/>
    </ligand>
</feature>
<keyword evidence="10" id="KW-1185">Reference proteome</keyword>
<keyword evidence="3 7" id="KW-0235">DNA replication</keyword>
<dbReference type="eggNOG" id="arCOG00470">
    <property type="taxonomic scope" value="Archaea"/>
</dbReference>
<dbReference type="GO" id="GO:0005524">
    <property type="term" value="F:ATP binding"/>
    <property type="evidence" value="ECO:0007669"/>
    <property type="project" value="UniProtKB-UniRule"/>
</dbReference>
<dbReference type="STRING" id="765177.Desmu_0575"/>
<evidence type="ECO:0000256" key="7">
    <source>
        <dbReference type="HAMAP-Rule" id="MF_01508"/>
    </source>
</evidence>
<reference evidence="10" key="1">
    <citation type="submission" date="2010-11" db="EMBL/GenBank/DDBJ databases">
        <title>The complete genome of Desulfurococcus mucosus DSM 2162.</title>
        <authorList>
            <consortium name="US DOE Joint Genome Institute (JGI-PGF)"/>
            <person name="Lucas S."/>
            <person name="Copeland A."/>
            <person name="Lapidus A."/>
            <person name="Bruce D."/>
            <person name="Goodwin L."/>
            <person name="Pitluck S."/>
            <person name="Kyrpides N."/>
            <person name="Mavromatis K."/>
            <person name="Pagani I."/>
            <person name="Ivanova N."/>
            <person name="Ovchinnikova G."/>
            <person name="Chertkov O."/>
            <person name="Held B."/>
            <person name="Brettin T."/>
            <person name="Detter J.C."/>
            <person name="Tapia R."/>
            <person name="Han C."/>
            <person name="Land M."/>
            <person name="Hauser L."/>
            <person name="Markowitz V."/>
            <person name="Cheng J.-F."/>
            <person name="Hugenholtz P."/>
            <person name="Woyke T."/>
            <person name="Wu D."/>
            <person name="Wirth R."/>
            <person name="Bilek Y."/>
            <person name="Hader T."/>
            <person name="Klenk H.-P."/>
            <person name="Eisen J.A."/>
        </authorList>
    </citation>
    <scope>NUCLEOTIDE SEQUENCE [LARGE SCALE GENOMIC DNA]</scope>
    <source>
        <strain evidence="10">ATCC 35584 / DSM 2162 / JCM 9187 / O7/1</strain>
    </source>
</reference>
<dbReference type="SUPFAM" id="SSF52540">
    <property type="entry name" value="P-loop containing nucleoside triphosphate hydrolases"/>
    <property type="match status" value="1"/>
</dbReference>
<comment type="function">
    <text evidence="7">Part of the RFC clamp loader complex which loads the PCNA sliding clamp onto DNA.</text>
</comment>
<dbReference type="Gene3D" id="3.40.50.300">
    <property type="entry name" value="P-loop containing nucleotide triphosphate hydrolases"/>
    <property type="match status" value="1"/>
</dbReference>
<dbReference type="GO" id="GO:0003689">
    <property type="term" value="F:DNA clamp loader activity"/>
    <property type="evidence" value="ECO:0007669"/>
    <property type="project" value="UniProtKB-UniRule"/>
</dbReference>
<feature type="domain" description="AAA+ ATPase" evidence="8">
    <location>
        <begin position="43"/>
        <end position="165"/>
    </location>
</feature>
<keyword evidence="4 7" id="KW-0547">Nucleotide-binding</keyword>
<dbReference type="GO" id="GO:0016887">
    <property type="term" value="F:ATP hydrolysis activity"/>
    <property type="evidence" value="ECO:0007669"/>
    <property type="project" value="InterPro"/>
</dbReference>
<accession>E8R8Q8</accession>
<proteinExistence type="inferred from homology"/>
<evidence type="ECO:0000256" key="4">
    <source>
        <dbReference type="ARBA" id="ARBA00022741"/>
    </source>
</evidence>
<dbReference type="HAMAP" id="MF_01508">
    <property type="entry name" value="RfcL"/>
    <property type="match status" value="1"/>
</dbReference>
<dbReference type="InterPro" id="IPR047854">
    <property type="entry name" value="RFC_lid"/>
</dbReference>
<dbReference type="OrthoDB" id="8658at2157"/>
<dbReference type="InterPro" id="IPR003959">
    <property type="entry name" value="ATPase_AAA_core"/>
</dbReference>
<dbReference type="NCBIfam" id="NF003229">
    <property type="entry name" value="PRK04195.1-5"/>
    <property type="match status" value="1"/>
</dbReference>
<dbReference type="SMART" id="SM00382">
    <property type="entry name" value="AAA"/>
    <property type="match status" value="1"/>
</dbReference>
<evidence type="ECO:0000256" key="1">
    <source>
        <dbReference type="ARBA" id="ARBA00006878"/>
    </source>
</evidence>
<evidence type="ECO:0000256" key="2">
    <source>
        <dbReference type="ARBA" id="ARBA00014793"/>
    </source>
</evidence>
<comment type="subunit">
    <text evidence="7">Heteromultimer composed of small subunits (RfcS) and large subunits (RfcL).</text>
</comment>
<keyword evidence="5 7" id="KW-0067">ATP-binding</keyword>
<dbReference type="GeneID" id="10153268"/>
<gene>
    <name evidence="7" type="primary">rfcL</name>
    <name evidence="9" type="ordered locus">Desmu_0575</name>
</gene>
<dbReference type="CDD" id="cd18140">
    <property type="entry name" value="HLD_clamp_RFC"/>
    <property type="match status" value="1"/>
</dbReference>
<dbReference type="AlphaFoldDB" id="E8R8Q8"/>
<dbReference type="HOGENOM" id="CLU_027255_1_1_2"/>
<dbReference type="PANTHER" id="PTHR23389">
    <property type="entry name" value="CHROMOSOME TRANSMISSION FIDELITY FACTOR 18"/>
    <property type="match status" value="1"/>
</dbReference>
<evidence type="ECO:0000256" key="3">
    <source>
        <dbReference type="ARBA" id="ARBA00022705"/>
    </source>
</evidence>
<dbReference type="KEGG" id="dmu:Desmu_0575"/>
<dbReference type="GO" id="GO:0006260">
    <property type="term" value="P:DNA replication"/>
    <property type="evidence" value="ECO:0007669"/>
    <property type="project" value="UniProtKB-UniRule"/>
</dbReference>
<name>E8R8Q8_DESM0</name>
<evidence type="ECO:0000313" key="9">
    <source>
        <dbReference type="EMBL" id="ADV64884.1"/>
    </source>
</evidence>
<protein>
    <recommendedName>
        <fullName evidence="2 7">Replication factor C large subunit</fullName>
        <shortName evidence="7">RFC large subunit</shortName>
    </recommendedName>
    <alternativeName>
        <fullName evidence="6 7">Clamp loader large subunit</fullName>
    </alternativeName>
</protein>
<dbReference type="InterPro" id="IPR027417">
    <property type="entry name" value="P-loop_NTPase"/>
</dbReference>
<evidence type="ECO:0000313" key="10">
    <source>
        <dbReference type="Proteomes" id="UP000001068"/>
    </source>
</evidence>
<dbReference type="RefSeq" id="WP_013562106.1">
    <property type="nucleotide sequence ID" value="NC_014961.1"/>
</dbReference>
<dbReference type="Proteomes" id="UP000001068">
    <property type="component" value="Chromosome"/>
</dbReference>
<dbReference type="CDD" id="cd00009">
    <property type="entry name" value="AAA"/>
    <property type="match status" value="1"/>
</dbReference>
<organism evidence="9 10">
    <name type="scientific">Desulfurococcus mucosus (strain ATCC 35584 / DSM 2162 / JCM 9187 / O7/1)</name>
    <dbReference type="NCBI Taxonomy" id="765177"/>
    <lineage>
        <taxon>Archaea</taxon>
        <taxon>Thermoproteota</taxon>
        <taxon>Thermoprotei</taxon>
        <taxon>Desulfurococcales</taxon>
        <taxon>Desulfurococcaceae</taxon>
        <taxon>Desulfurococcus</taxon>
    </lineage>
</organism>
<evidence type="ECO:0000256" key="6">
    <source>
        <dbReference type="ARBA" id="ARBA00032141"/>
    </source>
</evidence>
<evidence type="ECO:0000256" key="5">
    <source>
        <dbReference type="ARBA" id="ARBA00022840"/>
    </source>
</evidence>